<dbReference type="EMBL" id="LJXT01000009">
    <property type="protein sequence ID" value="KPQ19475.1"/>
    <property type="molecule type" value="Genomic_DNA"/>
</dbReference>
<dbReference type="STRING" id="1305737.GCA_000526355_01762"/>
<dbReference type="InterPro" id="IPR050834">
    <property type="entry name" value="Glycosyltransf_2"/>
</dbReference>
<dbReference type="AlphaFoldDB" id="A0A0P8ATJ6"/>
<reference evidence="2 3" key="1">
    <citation type="submission" date="2015-09" db="EMBL/GenBank/DDBJ databases">
        <title>Identification and resolution of microdiversity through metagenomic sequencing of parallel consortia.</title>
        <authorList>
            <person name="Nelson W.C."/>
            <person name="Romine M.F."/>
            <person name="Lindemann S.R."/>
        </authorList>
    </citation>
    <scope>NUCLEOTIDE SEQUENCE [LARGE SCALE GENOMIC DNA]</scope>
    <source>
        <strain evidence="2">HL-49</strain>
    </source>
</reference>
<dbReference type="InterPro" id="IPR001173">
    <property type="entry name" value="Glyco_trans_2-like"/>
</dbReference>
<organism evidence="2 3">
    <name type="scientific">Algoriphagus marincola HL-49</name>
    <dbReference type="NCBI Taxonomy" id="1305737"/>
    <lineage>
        <taxon>Bacteria</taxon>
        <taxon>Pseudomonadati</taxon>
        <taxon>Bacteroidota</taxon>
        <taxon>Cytophagia</taxon>
        <taxon>Cytophagales</taxon>
        <taxon>Cyclobacteriaceae</taxon>
        <taxon>Algoriphagus</taxon>
    </lineage>
</organism>
<comment type="caution">
    <text evidence="2">The sequence shown here is derived from an EMBL/GenBank/DDBJ whole genome shotgun (WGS) entry which is preliminary data.</text>
</comment>
<feature type="domain" description="Glycosyltransferase 2-like" evidence="1">
    <location>
        <begin position="7"/>
        <end position="172"/>
    </location>
</feature>
<dbReference type="InterPro" id="IPR029044">
    <property type="entry name" value="Nucleotide-diphossugar_trans"/>
</dbReference>
<dbReference type="PATRIC" id="fig|1305737.6.peg.1167"/>
<evidence type="ECO:0000313" key="2">
    <source>
        <dbReference type="EMBL" id="KPQ19475.1"/>
    </source>
</evidence>
<dbReference type="OrthoDB" id="597270at2"/>
<dbReference type="Proteomes" id="UP000050421">
    <property type="component" value="Unassembled WGS sequence"/>
</dbReference>
<proteinExistence type="predicted"/>
<keyword evidence="2" id="KW-0808">Transferase</keyword>
<sequence length="288" mass="33482">MAEKLVSILIPNFNKEAYIPHTFQSICEQTYSNWECIVVDDHSTDASLDLLRDFAGKEPRIKVVRRPDHLPKGGNSCRNHAYSLASGEFVQWFDSDDLMLPHCLQEKVDFLESHPEFAFVASRAEIRYEEDYAGPQTFHQNIQSDQAVEDYLRFRILFITGGPLFRREVFEKTGLFSLGLKKHQEWELFFRVILNYPTWGIINKPTYVYLIHGNSISGQIANKREKLVNAEIAAVQTALNPATNPFSSKIPPAIYRQTCLRYLRFSLIHKRLKDAGWFFTQYLRQLTR</sequence>
<dbReference type="PANTHER" id="PTHR43685">
    <property type="entry name" value="GLYCOSYLTRANSFERASE"/>
    <property type="match status" value="1"/>
</dbReference>
<dbReference type="PANTHER" id="PTHR43685:SF2">
    <property type="entry name" value="GLYCOSYLTRANSFERASE 2-LIKE DOMAIN-CONTAINING PROTEIN"/>
    <property type="match status" value="1"/>
</dbReference>
<name>A0A0P8ATJ6_9BACT</name>
<dbReference type="Gene3D" id="3.90.550.10">
    <property type="entry name" value="Spore Coat Polysaccharide Biosynthesis Protein SpsA, Chain A"/>
    <property type="match status" value="1"/>
</dbReference>
<protein>
    <submittedName>
        <fullName evidence="2">Glycosyltransferases involved in cell wall biogenesis</fullName>
    </submittedName>
</protein>
<evidence type="ECO:0000313" key="3">
    <source>
        <dbReference type="Proteomes" id="UP000050421"/>
    </source>
</evidence>
<dbReference type="Pfam" id="PF00535">
    <property type="entry name" value="Glycos_transf_2"/>
    <property type="match status" value="1"/>
</dbReference>
<dbReference type="GO" id="GO:0016740">
    <property type="term" value="F:transferase activity"/>
    <property type="evidence" value="ECO:0007669"/>
    <property type="project" value="UniProtKB-KW"/>
</dbReference>
<dbReference type="SUPFAM" id="SSF53448">
    <property type="entry name" value="Nucleotide-diphospho-sugar transferases"/>
    <property type="match status" value="1"/>
</dbReference>
<dbReference type="eggNOG" id="COG1215">
    <property type="taxonomic scope" value="Bacteria"/>
</dbReference>
<accession>A0A0P8ATJ6</accession>
<gene>
    <name evidence="2" type="ORF">HLUCCX10_02505</name>
</gene>
<evidence type="ECO:0000259" key="1">
    <source>
        <dbReference type="Pfam" id="PF00535"/>
    </source>
</evidence>